<dbReference type="EMBL" id="JAEMHL010000009">
    <property type="protein sequence ID" value="MBJ6751676.1"/>
    <property type="molecule type" value="Genomic_DNA"/>
</dbReference>
<proteinExistence type="predicted"/>
<gene>
    <name evidence="1" type="ORF">JFN91_15780</name>
</gene>
<dbReference type="SUPFAM" id="SSF52402">
    <property type="entry name" value="Adenine nucleotide alpha hydrolases-like"/>
    <property type="match status" value="1"/>
</dbReference>
<protein>
    <submittedName>
        <fullName evidence="1">N-acetyl sugar amidotransferase</fullName>
    </submittedName>
</protein>
<accession>A0ABS0YH60</accession>
<comment type="caution">
    <text evidence="1">The sequence shown here is derived from an EMBL/GenBank/DDBJ whole genome shotgun (WGS) entry which is preliminary data.</text>
</comment>
<organism evidence="1 2">
    <name type="scientific">Geomonas anaerohicana</name>
    <dbReference type="NCBI Taxonomy" id="2798583"/>
    <lineage>
        <taxon>Bacteria</taxon>
        <taxon>Pseudomonadati</taxon>
        <taxon>Thermodesulfobacteriota</taxon>
        <taxon>Desulfuromonadia</taxon>
        <taxon>Geobacterales</taxon>
        <taxon>Geobacteraceae</taxon>
        <taxon>Geomonas</taxon>
    </lineage>
</organism>
<dbReference type="InterPro" id="IPR014729">
    <property type="entry name" value="Rossmann-like_a/b/a_fold"/>
</dbReference>
<sequence length="389" mass="45037">MILDAELERAGVRVCSRCIYDERVSAISFDEEGVCNYCRQIDALKEQYGTGTEAGKRNFEAIVEDIARAGHGKRYDCVIGVSGGTDSSYMVYLAKEMGLRPLAVHYDNTWNTAISTQNIRKVLSALDVDLYTHVVDNKEADDIFRSFFYAGVAEIEASTDLALAETMYRAAAKYGIRYVLEGHSFVTEGITPVGRNYFDGRYISAIHSRFGRRPMRSYPLMTFERFLWWSCVARIRKIRPFWYLDYGKEEARAFLEREYGWEYYGGHHLENRMTAFFHGIYAPTKFGADFRNNTLAALARTGKLSRAEAWAQYNTEPAVEDELLAYFKKRLELSDAEYDRVMAQPPKCWRDYPTYKRRFERMRPLFALLARANLVPMSFYLKYCFPVSD</sequence>
<dbReference type="InterPro" id="IPR020022">
    <property type="entry name" value="N-acetyl_sugar_amidoTrfase"/>
</dbReference>
<keyword evidence="2" id="KW-1185">Reference proteome</keyword>
<reference evidence="1 2" key="1">
    <citation type="submission" date="2020-12" db="EMBL/GenBank/DDBJ databases">
        <title>Geomonas sp. Red421, isolated from paddy soil.</title>
        <authorList>
            <person name="Xu Z."/>
            <person name="Zhang Z."/>
            <person name="Masuda Y."/>
            <person name="Itoh H."/>
            <person name="Senoo K."/>
        </authorList>
    </citation>
    <scope>NUCLEOTIDE SEQUENCE [LARGE SCALE GENOMIC DNA]</scope>
    <source>
        <strain evidence="1 2">Red421</strain>
    </source>
</reference>
<dbReference type="RefSeq" id="WP_199390340.1">
    <property type="nucleotide sequence ID" value="NZ_JAEMHL010000009.1"/>
</dbReference>
<name>A0ABS0YH60_9BACT</name>
<dbReference type="Gene3D" id="3.40.50.620">
    <property type="entry name" value="HUPs"/>
    <property type="match status" value="1"/>
</dbReference>
<evidence type="ECO:0000313" key="2">
    <source>
        <dbReference type="Proteomes" id="UP000614714"/>
    </source>
</evidence>
<evidence type="ECO:0000313" key="1">
    <source>
        <dbReference type="EMBL" id="MBJ6751676.1"/>
    </source>
</evidence>
<dbReference type="Proteomes" id="UP000614714">
    <property type="component" value="Unassembled WGS sequence"/>
</dbReference>
<dbReference type="NCBIfam" id="TIGR03573">
    <property type="entry name" value="WbuX"/>
    <property type="match status" value="1"/>
</dbReference>